<evidence type="ECO:0000259" key="2">
    <source>
        <dbReference type="SMART" id="SM00909"/>
    </source>
</evidence>
<dbReference type="InterPro" id="IPR019606">
    <property type="entry name" value="GerMN"/>
</dbReference>
<dbReference type="AlphaFoldDB" id="A0A9J7BXQ8"/>
<evidence type="ECO:0000313" key="3">
    <source>
        <dbReference type="EMBL" id="UWZ86754.1"/>
    </source>
</evidence>
<evidence type="ECO:0000256" key="1">
    <source>
        <dbReference type="SAM" id="Phobius"/>
    </source>
</evidence>
<keyword evidence="1" id="KW-0812">Transmembrane</keyword>
<feature type="transmembrane region" description="Helical" evidence="1">
    <location>
        <begin position="6"/>
        <end position="25"/>
    </location>
</feature>
<dbReference type="EMBL" id="CP093313">
    <property type="protein sequence ID" value="UWZ86754.1"/>
    <property type="molecule type" value="Genomic_DNA"/>
</dbReference>
<protein>
    <submittedName>
        <fullName evidence="3">GerMN domain-containing protein</fullName>
    </submittedName>
</protein>
<evidence type="ECO:0000313" key="4">
    <source>
        <dbReference type="Proteomes" id="UP001059380"/>
    </source>
</evidence>
<proteinExistence type="predicted"/>
<dbReference type="KEGG" id="orp:MOP44_12585"/>
<name>A0A9J7BXQ8_9BACT</name>
<sequence length="219" mass="22635">MIPRHQAVILIVLLLASLIMGGVLFRMREKAHDQMLAGQDSAPTQAPQVAAPEQATLMVASDDDNSLRSQVHSLPLPADPGAKARAVLGKLLDLYAASDSTHPVPGGATSVAQVFLLPAAKTGSAASVKDSGPQMAVVNLKGSFAASHPSGLETESLTVLSICGTLHANLPQVREVRFLVDGQVRPSLAGHADLTRTYLVSDSDAAPTSDSVPAVAGPR</sequence>
<keyword evidence="1" id="KW-0472">Membrane</keyword>
<gene>
    <name evidence="3" type="ORF">MOP44_12585</name>
</gene>
<keyword evidence="4" id="KW-1185">Reference proteome</keyword>
<dbReference type="Pfam" id="PF10646">
    <property type="entry name" value="Germane"/>
    <property type="match status" value="1"/>
</dbReference>
<organism evidence="3 4">
    <name type="scientific">Occallatibacter riparius</name>
    <dbReference type="NCBI Taxonomy" id="1002689"/>
    <lineage>
        <taxon>Bacteria</taxon>
        <taxon>Pseudomonadati</taxon>
        <taxon>Acidobacteriota</taxon>
        <taxon>Terriglobia</taxon>
        <taxon>Terriglobales</taxon>
        <taxon>Acidobacteriaceae</taxon>
        <taxon>Occallatibacter</taxon>
    </lineage>
</organism>
<reference evidence="3" key="1">
    <citation type="submission" date="2021-04" db="EMBL/GenBank/DDBJ databases">
        <title>Phylogenetic analysis of Acidobacteriaceae.</title>
        <authorList>
            <person name="Qiu L."/>
            <person name="Zhang Q."/>
        </authorList>
    </citation>
    <scope>NUCLEOTIDE SEQUENCE</scope>
    <source>
        <strain evidence="3">DSM 25168</strain>
    </source>
</reference>
<accession>A0A9J7BXQ8</accession>
<dbReference type="SMART" id="SM00909">
    <property type="entry name" value="Germane"/>
    <property type="match status" value="1"/>
</dbReference>
<feature type="domain" description="GerMN" evidence="2">
    <location>
        <begin position="84"/>
        <end position="189"/>
    </location>
</feature>
<dbReference type="RefSeq" id="WP_260796391.1">
    <property type="nucleotide sequence ID" value="NZ_CP093313.1"/>
</dbReference>
<dbReference type="Proteomes" id="UP001059380">
    <property type="component" value="Chromosome"/>
</dbReference>
<keyword evidence="1" id="KW-1133">Transmembrane helix</keyword>